<name>A0A0D8JE56_9BACT</name>
<keyword evidence="7" id="KW-0998">Cell outer membrane</keyword>
<dbReference type="RefSeq" id="WP_045026828.1">
    <property type="nucleotide sequence ID" value="NZ_JRHC01000001.1"/>
</dbReference>
<dbReference type="EMBL" id="JRHC01000001">
    <property type="protein sequence ID" value="KJF45049.1"/>
    <property type="molecule type" value="Genomic_DNA"/>
</dbReference>
<evidence type="ECO:0000256" key="4">
    <source>
        <dbReference type="ARBA" id="ARBA00022692"/>
    </source>
</evidence>
<evidence type="ECO:0000256" key="5">
    <source>
        <dbReference type="ARBA" id="ARBA00022729"/>
    </source>
</evidence>
<organism evidence="10 11">
    <name type="scientific">Draconibacterium sediminis</name>
    <dbReference type="NCBI Taxonomy" id="1544798"/>
    <lineage>
        <taxon>Bacteria</taxon>
        <taxon>Pseudomonadati</taxon>
        <taxon>Bacteroidota</taxon>
        <taxon>Bacteroidia</taxon>
        <taxon>Marinilabiliales</taxon>
        <taxon>Prolixibacteraceae</taxon>
        <taxon>Draconibacterium</taxon>
    </lineage>
</organism>
<dbReference type="SUPFAM" id="SSF49464">
    <property type="entry name" value="Carboxypeptidase regulatory domain-like"/>
    <property type="match status" value="1"/>
</dbReference>
<dbReference type="Gene3D" id="2.40.170.20">
    <property type="entry name" value="TonB-dependent receptor, beta-barrel domain"/>
    <property type="match status" value="1"/>
</dbReference>
<feature type="signal peptide" evidence="8">
    <location>
        <begin position="1"/>
        <end position="19"/>
    </location>
</feature>
<dbReference type="Gene3D" id="3.55.50.30">
    <property type="match status" value="1"/>
</dbReference>
<keyword evidence="6" id="KW-0472">Membrane</keyword>
<comment type="caution">
    <text evidence="10">The sequence shown here is derived from an EMBL/GenBank/DDBJ whole genome shotgun (WGS) entry which is preliminary data.</text>
</comment>
<evidence type="ECO:0000256" key="1">
    <source>
        <dbReference type="ARBA" id="ARBA00004571"/>
    </source>
</evidence>
<evidence type="ECO:0000313" key="10">
    <source>
        <dbReference type="EMBL" id="KJF45049.1"/>
    </source>
</evidence>
<feature type="chain" id="PRO_5002330887" description="TonB-dependent receptor plug domain-containing protein" evidence="8">
    <location>
        <begin position="20"/>
        <end position="850"/>
    </location>
</feature>
<evidence type="ECO:0000256" key="2">
    <source>
        <dbReference type="ARBA" id="ARBA00022448"/>
    </source>
</evidence>
<dbReference type="InterPro" id="IPR008969">
    <property type="entry name" value="CarboxyPept-like_regulatory"/>
</dbReference>
<dbReference type="GO" id="GO:0044718">
    <property type="term" value="P:siderophore transmembrane transport"/>
    <property type="evidence" value="ECO:0007669"/>
    <property type="project" value="TreeGrafter"/>
</dbReference>
<dbReference type="PANTHER" id="PTHR30069:SF29">
    <property type="entry name" value="HEMOGLOBIN AND HEMOGLOBIN-HAPTOGLOBIN-BINDING PROTEIN 1-RELATED"/>
    <property type="match status" value="1"/>
</dbReference>
<reference evidence="10 11" key="1">
    <citation type="submission" date="2014-09" db="EMBL/GenBank/DDBJ databases">
        <title>Draft Genome Sequence of Draconibacterium sp. JN14CK-3.</title>
        <authorList>
            <person name="Dong C."/>
            <person name="Lai Q."/>
            <person name="Shao Z."/>
        </authorList>
    </citation>
    <scope>NUCLEOTIDE SEQUENCE [LARGE SCALE GENOMIC DNA]</scope>
    <source>
        <strain evidence="10 11">JN14CK-3</strain>
    </source>
</reference>
<dbReference type="AlphaFoldDB" id="A0A0D8JE56"/>
<dbReference type="InterPro" id="IPR039426">
    <property type="entry name" value="TonB-dep_rcpt-like"/>
</dbReference>
<dbReference type="STRING" id="1544798.LH29_06455"/>
<dbReference type="PANTHER" id="PTHR30069">
    <property type="entry name" value="TONB-DEPENDENT OUTER MEMBRANE RECEPTOR"/>
    <property type="match status" value="1"/>
</dbReference>
<dbReference type="Pfam" id="PF07715">
    <property type="entry name" value="Plug"/>
    <property type="match status" value="1"/>
</dbReference>
<evidence type="ECO:0000259" key="9">
    <source>
        <dbReference type="Pfam" id="PF07715"/>
    </source>
</evidence>
<dbReference type="OrthoDB" id="1111684at2"/>
<gene>
    <name evidence="10" type="ORF">LH29_06455</name>
</gene>
<dbReference type="InterPro" id="IPR037066">
    <property type="entry name" value="Plug_dom_sf"/>
</dbReference>
<accession>A0A0D8JE56</accession>
<evidence type="ECO:0000256" key="8">
    <source>
        <dbReference type="SAM" id="SignalP"/>
    </source>
</evidence>
<keyword evidence="4" id="KW-0812">Transmembrane</keyword>
<dbReference type="InterPro" id="IPR036942">
    <property type="entry name" value="Beta-barrel_TonB_sf"/>
</dbReference>
<evidence type="ECO:0000313" key="11">
    <source>
        <dbReference type="Proteomes" id="UP000032544"/>
    </source>
</evidence>
<dbReference type="Proteomes" id="UP000032544">
    <property type="component" value="Unassembled WGS sequence"/>
</dbReference>
<keyword evidence="2" id="KW-0813">Transport</keyword>
<protein>
    <recommendedName>
        <fullName evidence="9">TonB-dependent receptor plug domain-containing protein</fullName>
    </recommendedName>
</protein>
<keyword evidence="11" id="KW-1185">Reference proteome</keyword>
<dbReference type="GO" id="GO:0009279">
    <property type="term" value="C:cell outer membrane"/>
    <property type="evidence" value="ECO:0007669"/>
    <property type="project" value="UniProtKB-SubCell"/>
</dbReference>
<feature type="domain" description="TonB-dependent receptor plug" evidence="9">
    <location>
        <begin position="222"/>
        <end position="303"/>
    </location>
</feature>
<evidence type="ECO:0000256" key="6">
    <source>
        <dbReference type="ARBA" id="ARBA00023136"/>
    </source>
</evidence>
<evidence type="ECO:0000256" key="3">
    <source>
        <dbReference type="ARBA" id="ARBA00022452"/>
    </source>
</evidence>
<sequence length="850" mass="96242">MNRLTVVVLVMLLAISQVAAQNHEKIEINTRKTPLNQVLIDLKEQYGFQFAYDSDLLSGFLVSANHKSFDNDEEALRFLIKDFPLEIERSGDVILIIPKRERKPELTQISGRVLEANTFEPLPYSYILINRRPVQSDLQGHFNFIASADTSYNLQISHLGYFVYDTVVTQSLSRNFLLYPQIERIQEVQIYSNPIEKSTLIGYNAGRMKINHQIAPILPGYGDNSVFNLLRLMPGVMASGEQSNDLLIWGAYESQSKIQFDGFTVFGLKNFNDNIAVVNPLVVKNIEVMKGGYEARYGDRVGGIVDIQGKDGSLQKPSLTFSINSTTVNSMVQLPLSKKSSLLAAYRQTYHQLYGPTRISVVTREESSTPGSGAGSGNFLGKGPAASRISDVKPDFVFRDANLKYTFKGDDGSRFSLSLYGGGDDFNYDMDARIAGVLWTREEQEQNNELGGSAQLNYPWRNGDATNLTFAYSAFERKLYQKAQTERSQDGFIEIKSHLDSENTVDELSFNAEHTLNFRQGHRLLVGAGVINNNVELSRFSEGEQQIDINNQSPRIYSYLQDEYPLGELLELKTGVRLIYNSKPNKWYVEPRVSASLSVFDELKINASWGLSNQFLSKTTVLDSTNNYTEFWTNSDEEQIPVLNAEHFVAGVSYQKNGFTASAEAFYKTTEGLSRYRTGNLRISEGFYEGKARSKGLDIFLKKEYKRNMAWISYTLSNTEEQFPYFRVNVWRPAPHQQKHELKFAGVCNYKSFYLSANYVYGSGFERYEFEVDNDLNFDKAYSRMDAALVYKFKPGKVKAEAGISILNIFNTENIKYSNIRISTIDEVSLVGVYSDAISFTPAVFLNIEF</sequence>
<comment type="subcellular location">
    <subcellularLocation>
        <location evidence="1">Cell outer membrane</location>
        <topology evidence="1">Multi-pass membrane protein</topology>
    </subcellularLocation>
</comment>
<keyword evidence="3" id="KW-1134">Transmembrane beta strand</keyword>
<evidence type="ECO:0000256" key="7">
    <source>
        <dbReference type="ARBA" id="ARBA00023237"/>
    </source>
</evidence>
<dbReference type="Gene3D" id="2.170.130.10">
    <property type="entry name" value="TonB-dependent receptor, plug domain"/>
    <property type="match status" value="1"/>
</dbReference>
<proteinExistence type="predicted"/>
<dbReference type="GO" id="GO:0015344">
    <property type="term" value="F:siderophore uptake transmembrane transporter activity"/>
    <property type="evidence" value="ECO:0007669"/>
    <property type="project" value="TreeGrafter"/>
</dbReference>
<keyword evidence="5 8" id="KW-0732">Signal</keyword>
<dbReference type="InterPro" id="IPR012910">
    <property type="entry name" value="Plug_dom"/>
</dbReference>
<dbReference type="SUPFAM" id="SSF56935">
    <property type="entry name" value="Porins"/>
    <property type="match status" value="1"/>
</dbReference>